<sequence>MGGDQGGRGVYSLVPGSSLHFRPDAAADAGEGAKTVVESYRHFSLTLPRLGFIIDGSGRQGEAASPASELSPRFSG</sequence>
<comment type="caution">
    <text evidence="2">The sequence shown here is derived from an EMBL/GenBank/DDBJ whole genome shotgun (WGS) entry which is preliminary data.</text>
</comment>
<dbReference type="AlphaFoldDB" id="A0A9D3NRW5"/>
<protein>
    <submittedName>
        <fullName evidence="2">Uncharacterized protein</fullName>
    </submittedName>
</protein>
<evidence type="ECO:0000313" key="2">
    <source>
        <dbReference type="EMBL" id="KAG7327149.1"/>
    </source>
</evidence>
<keyword evidence="3" id="KW-1185">Reference proteome</keyword>
<accession>A0A9D3NRW5</accession>
<gene>
    <name evidence="2" type="ORF">KOW79_008755</name>
</gene>
<organism evidence="2 3">
    <name type="scientific">Hemibagrus wyckioides</name>
    <dbReference type="NCBI Taxonomy" id="337641"/>
    <lineage>
        <taxon>Eukaryota</taxon>
        <taxon>Metazoa</taxon>
        <taxon>Chordata</taxon>
        <taxon>Craniata</taxon>
        <taxon>Vertebrata</taxon>
        <taxon>Euteleostomi</taxon>
        <taxon>Actinopterygii</taxon>
        <taxon>Neopterygii</taxon>
        <taxon>Teleostei</taxon>
        <taxon>Ostariophysi</taxon>
        <taxon>Siluriformes</taxon>
        <taxon>Bagridae</taxon>
        <taxon>Hemibagrus</taxon>
    </lineage>
</organism>
<dbReference type="EMBL" id="JAHKSW010000010">
    <property type="protein sequence ID" value="KAG7327149.1"/>
    <property type="molecule type" value="Genomic_DNA"/>
</dbReference>
<proteinExistence type="predicted"/>
<name>A0A9D3NRW5_9TELE</name>
<reference evidence="2 3" key="1">
    <citation type="submission" date="2021-06" db="EMBL/GenBank/DDBJ databases">
        <title>Chromosome-level genome assembly of the red-tail catfish (Hemibagrus wyckioides).</title>
        <authorList>
            <person name="Shao F."/>
        </authorList>
    </citation>
    <scope>NUCLEOTIDE SEQUENCE [LARGE SCALE GENOMIC DNA]</scope>
    <source>
        <strain evidence="2">EC202008001</strain>
        <tissue evidence="2">Blood</tissue>
    </source>
</reference>
<dbReference type="Proteomes" id="UP000824219">
    <property type="component" value="Linkage Group LG10"/>
</dbReference>
<evidence type="ECO:0000313" key="3">
    <source>
        <dbReference type="Proteomes" id="UP000824219"/>
    </source>
</evidence>
<feature type="region of interest" description="Disordered" evidence="1">
    <location>
        <begin position="57"/>
        <end position="76"/>
    </location>
</feature>
<evidence type="ECO:0000256" key="1">
    <source>
        <dbReference type="SAM" id="MobiDB-lite"/>
    </source>
</evidence>